<dbReference type="GO" id="GO:0016301">
    <property type="term" value="F:kinase activity"/>
    <property type="evidence" value="ECO:0007669"/>
    <property type="project" value="InterPro"/>
</dbReference>
<organism evidence="2">
    <name type="scientific">hydrothermal vent metagenome</name>
    <dbReference type="NCBI Taxonomy" id="652676"/>
    <lineage>
        <taxon>unclassified sequences</taxon>
        <taxon>metagenomes</taxon>
        <taxon>ecological metagenomes</taxon>
    </lineage>
</organism>
<dbReference type="InterPro" id="IPR001206">
    <property type="entry name" value="Diacylglycerol_kinase_cat_dom"/>
</dbReference>
<reference evidence="2" key="1">
    <citation type="submission" date="2018-06" db="EMBL/GenBank/DDBJ databases">
        <authorList>
            <person name="Zhirakovskaya E."/>
        </authorList>
    </citation>
    <scope>NUCLEOTIDE SEQUENCE</scope>
</reference>
<dbReference type="SUPFAM" id="SSF111331">
    <property type="entry name" value="NAD kinase/diacylglycerol kinase-like"/>
    <property type="match status" value="1"/>
</dbReference>
<dbReference type="InterPro" id="IPR017438">
    <property type="entry name" value="ATP-NAD_kinase_N"/>
</dbReference>
<dbReference type="Gene3D" id="3.40.50.10330">
    <property type="entry name" value="Probable inorganic polyphosphate/atp-NAD kinase, domain 1"/>
    <property type="match status" value="1"/>
</dbReference>
<gene>
    <name evidence="2" type="ORF">MNBD_GAMMA13-2048</name>
</gene>
<accession>A0A3B0ZGV0</accession>
<name>A0A3B0ZGV0_9ZZZZ</name>
<evidence type="ECO:0000259" key="1">
    <source>
        <dbReference type="Pfam" id="PF00781"/>
    </source>
</evidence>
<feature type="domain" description="DAGKc" evidence="1">
    <location>
        <begin position="6"/>
        <end position="80"/>
    </location>
</feature>
<dbReference type="AlphaFoldDB" id="A0A3B0ZGV0"/>
<proteinExistence type="predicted"/>
<evidence type="ECO:0000313" key="2">
    <source>
        <dbReference type="EMBL" id="VAW79936.1"/>
    </source>
</evidence>
<protein>
    <recommendedName>
        <fullName evidence="1">DAGKc domain-containing protein</fullName>
    </recommendedName>
</protein>
<sequence length="286" mass="31469">MTYSESEISAVLKEFSALGINVLAINGGDGTTARVFTRLLADKHFINPPGIILLPGGTTNMNAGDVGLPGSLTASVQRIADWALQGEGRIEQQVRPILRIEGASDGNVAYGMFFGTGTIVNGMQYCIEKIHTRGIRDEFGPGLMVLRTLWGIARKEPYFSDPTATDICLDQNAALPGRPVIQLLVTSLQRLFLGLKPYWGREQKALHCTWIEKPTHKVMRAFPALIRGKKNRYVTPENGYCSHNVDQLQLYLDGAFAVDGEIHHASREYGPLTISNGGELEFLRIE</sequence>
<dbReference type="EMBL" id="UOFK01000207">
    <property type="protein sequence ID" value="VAW79936.1"/>
    <property type="molecule type" value="Genomic_DNA"/>
</dbReference>
<dbReference type="Pfam" id="PF00781">
    <property type="entry name" value="DAGK_cat"/>
    <property type="match status" value="1"/>
</dbReference>
<dbReference type="InterPro" id="IPR016064">
    <property type="entry name" value="NAD/diacylglycerol_kinase_sf"/>
</dbReference>